<reference evidence="1 2" key="1">
    <citation type="submission" date="2021-06" db="EMBL/GenBank/DDBJ databases">
        <title>Caerostris darwini draft genome.</title>
        <authorList>
            <person name="Kono N."/>
            <person name="Arakawa K."/>
        </authorList>
    </citation>
    <scope>NUCLEOTIDE SEQUENCE [LARGE SCALE GENOMIC DNA]</scope>
</reference>
<sequence>MVMKDEEVMGVICRVCTDKNMQVNMSGEIDASATVCLGPHGLNISGAVSIRIAIDGTAIFISLCDVIAEWSREFKTLLIEKVRKILTDAGIYVLDALKSKAQAAVNILWILIQQTITDFCRDTLGIEVIESAIVG</sequence>
<accession>A0AAV4S537</accession>
<dbReference type="AlphaFoldDB" id="A0AAV4S537"/>
<gene>
    <name evidence="1" type="ORF">CDAR_399711</name>
</gene>
<evidence type="ECO:0000313" key="2">
    <source>
        <dbReference type="Proteomes" id="UP001054837"/>
    </source>
</evidence>
<evidence type="ECO:0000313" key="1">
    <source>
        <dbReference type="EMBL" id="GIY29293.1"/>
    </source>
</evidence>
<dbReference type="EMBL" id="BPLQ01007303">
    <property type="protein sequence ID" value="GIY29293.1"/>
    <property type="molecule type" value="Genomic_DNA"/>
</dbReference>
<proteinExistence type="predicted"/>
<dbReference type="Proteomes" id="UP001054837">
    <property type="component" value="Unassembled WGS sequence"/>
</dbReference>
<name>A0AAV4S537_9ARAC</name>
<comment type="caution">
    <text evidence="1">The sequence shown here is derived from an EMBL/GenBank/DDBJ whole genome shotgun (WGS) entry which is preliminary data.</text>
</comment>
<keyword evidence="2" id="KW-1185">Reference proteome</keyword>
<organism evidence="1 2">
    <name type="scientific">Caerostris darwini</name>
    <dbReference type="NCBI Taxonomy" id="1538125"/>
    <lineage>
        <taxon>Eukaryota</taxon>
        <taxon>Metazoa</taxon>
        <taxon>Ecdysozoa</taxon>
        <taxon>Arthropoda</taxon>
        <taxon>Chelicerata</taxon>
        <taxon>Arachnida</taxon>
        <taxon>Araneae</taxon>
        <taxon>Araneomorphae</taxon>
        <taxon>Entelegynae</taxon>
        <taxon>Araneoidea</taxon>
        <taxon>Araneidae</taxon>
        <taxon>Caerostris</taxon>
    </lineage>
</organism>
<protein>
    <submittedName>
        <fullName evidence="1">Uncharacterized protein</fullName>
    </submittedName>
</protein>